<reference evidence="1 2" key="1">
    <citation type="journal article" date="2006" name="Proc. Natl. Acad. Sci. U.S.A.">
        <title>Evolution of sensory complexity recorded in a myxobacterial genome.</title>
        <authorList>
            <person name="Goldman B.S."/>
            <person name="Nierman W.C."/>
            <person name="Kaiser D."/>
            <person name="Slater S.C."/>
            <person name="Durkin A.S."/>
            <person name="Eisen J.A."/>
            <person name="Ronning C.M."/>
            <person name="Barbazuk W.B."/>
            <person name="Blanchard M."/>
            <person name="Field C."/>
            <person name="Halling C."/>
            <person name="Hinkle G."/>
            <person name="Iartchuk O."/>
            <person name="Kim H.S."/>
            <person name="Mackenzie C."/>
            <person name="Madupu R."/>
            <person name="Miller N."/>
            <person name="Shvartsbeyn A."/>
            <person name="Sullivan S.A."/>
            <person name="Vaudin M."/>
            <person name="Wiegand R."/>
            <person name="Kaplan H.B."/>
        </authorList>
    </citation>
    <scope>NUCLEOTIDE SEQUENCE [LARGE SCALE GENOMIC DNA]</scope>
    <source>
        <strain evidence="2">DK1622</strain>
    </source>
</reference>
<evidence type="ECO:0000313" key="1">
    <source>
        <dbReference type="EMBL" id="ABF92002.1"/>
    </source>
</evidence>
<dbReference type="Proteomes" id="UP000002402">
    <property type="component" value="Chromosome"/>
</dbReference>
<accession>Q1D8F4</accession>
<dbReference type="EMBL" id="CP000113">
    <property type="protein sequence ID" value="ABF92002.1"/>
    <property type="molecule type" value="Genomic_DNA"/>
</dbReference>
<dbReference type="AlphaFoldDB" id="Q1D8F4"/>
<evidence type="ECO:0000313" key="2">
    <source>
        <dbReference type="Proteomes" id="UP000002402"/>
    </source>
</evidence>
<dbReference type="KEGG" id="mxa:MXAN_2858"/>
<protein>
    <submittedName>
        <fullName evidence="1">Uncharacterized protein</fullName>
    </submittedName>
</protein>
<proteinExistence type="predicted"/>
<name>Q1D8F4_MYXXD</name>
<dbReference type="EnsemblBacteria" id="ABF92002">
    <property type="protein sequence ID" value="ABF92002"/>
    <property type="gene ID" value="MXAN_2858"/>
</dbReference>
<keyword evidence="2" id="KW-1185">Reference proteome</keyword>
<organism evidence="1 2">
    <name type="scientific">Myxococcus xanthus (strain DK1622)</name>
    <dbReference type="NCBI Taxonomy" id="246197"/>
    <lineage>
        <taxon>Bacteria</taxon>
        <taxon>Pseudomonadati</taxon>
        <taxon>Myxococcota</taxon>
        <taxon>Myxococcia</taxon>
        <taxon>Myxococcales</taxon>
        <taxon>Cystobacterineae</taxon>
        <taxon>Myxococcaceae</taxon>
        <taxon>Myxococcus</taxon>
    </lineage>
</organism>
<dbReference type="HOGENOM" id="CLU_2753673_0_0_7"/>
<gene>
    <name evidence="1" type="ordered locus">MXAN_2858</name>
</gene>
<sequence length="70" mass="7170">MPVNAGRPCSLGMQSKRDGGSDLYDALIIGSGAGGGPLPLKFSQAGLHVLANSFRSADPIVRRVQAGDFA</sequence>
<dbReference type="STRING" id="246197.MXAN_2858"/>